<evidence type="ECO:0000256" key="3">
    <source>
        <dbReference type="ARBA" id="ARBA00022723"/>
    </source>
</evidence>
<feature type="binding site" evidence="6">
    <location>
        <position position="548"/>
    </location>
    <ligand>
        <name>Zn(2+)</name>
        <dbReference type="ChEBI" id="CHEBI:29105"/>
    </ligand>
</feature>
<evidence type="ECO:0000256" key="6">
    <source>
        <dbReference type="HAMAP-Rule" id="MF_01871"/>
    </source>
</evidence>
<feature type="binding site" evidence="6">
    <location>
        <position position="363"/>
    </location>
    <ligand>
        <name>Zn(2+)</name>
        <dbReference type="ChEBI" id="CHEBI:29105"/>
    </ligand>
</feature>
<accession>A0ABV5MAR3</accession>
<evidence type="ECO:0000256" key="1">
    <source>
        <dbReference type="ARBA" id="ARBA00022448"/>
    </source>
</evidence>
<evidence type="ECO:0000256" key="5">
    <source>
        <dbReference type="ARBA" id="ARBA00023136"/>
    </source>
</evidence>
<evidence type="ECO:0000256" key="2">
    <source>
        <dbReference type="ARBA" id="ARBA00022475"/>
    </source>
</evidence>
<dbReference type="RefSeq" id="WP_223093035.1">
    <property type="nucleotide sequence ID" value="NZ_CP061913.1"/>
</dbReference>
<gene>
    <name evidence="6" type="primary">dabA</name>
    <name evidence="7" type="ORF">ACFFTR_22725</name>
</gene>
<comment type="subcellular location">
    <subcellularLocation>
        <location evidence="6">Cell membrane</location>
        <topology evidence="6">Peripheral membrane protein</topology>
    </subcellularLocation>
</comment>
<protein>
    <recommendedName>
        <fullName evidence="6">Probable inorganic carbon transporter subunit DabA</fullName>
    </recommendedName>
</protein>
<keyword evidence="8" id="KW-1185">Reference proteome</keyword>
<dbReference type="Pfam" id="PF10070">
    <property type="entry name" value="DabA"/>
    <property type="match status" value="1"/>
</dbReference>
<evidence type="ECO:0000313" key="8">
    <source>
        <dbReference type="Proteomes" id="UP001589608"/>
    </source>
</evidence>
<keyword evidence="2 6" id="KW-1003">Cell membrane</keyword>
<dbReference type="HAMAP" id="MF_01871">
    <property type="entry name" value="DabA"/>
    <property type="match status" value="1"/>
</dbReference>
<evidence type="ECO:0000256" key="4">
    <source>
        <dbReference type="ARBA" id="ARBA00022833"/>
    </source>
</evidence>
<keyword evidence="4 6" id="KW-0862">Zinc</keyword>
<dbReference type="PANTHER" id="PTHR38344">
    <property type="entry name" value="UPF0753 PROTEIN AQ_863"/>
    <property type="match status" value="1"/>
</dbReference>
<sequence>MTITTEAARPAARAALRSDVLLAGRVLPVHHPLHSFIAVNPLAGLEVRPFADALRCSGEWYGARGTLPDAVIRAAYRAGRITDADLTAALTHRCPGLRAEPVVRLGETALTAADLLRLELLAAPPAPRPRRRHHTRSERTAPAVARQVDAYTTRWCAAFLGDPAAWPMPGRGGRFYAAWRDLAFRDATLPRPARAALRRLPEQAEDALGAALDRLGVDAADRVAYLRADLTRMPGWAAHVRWHAERGGRMDLVEYLAMRLTYESLLLPPSPGAEDPALDEPAAVPPAQRRAATVAAALGAAATAEQLAAAAGVLARYPAPPADLVWLEAYEHHYRTRLLRRLPDRPGPASRRRPAAQVVCCIDVRSEGLRRHLEAQGDYETYGFAGFFAMPIGFRGLDGAVQPALCPALISPAHLISERPADPAAGGGGAGVQVVAAADTAWHAAKDGHLSPFALAELSGWVAGPLAAARTALPVTTARLRQRLRGAVTPPVPGRLDANESVPLEERLLYAQALLSTIGLSCRMARVVVLCAHGSTTENNPFQAALDCGACGGHRGGPNARTAAAVLNDAEVRTGLAARDVVIPADTWFVAAEHDTTTDRVVLLDAHLIPERHRGDVQRLARDLARAGAALAAERGAALPGAGGRKGRRLIRRVRARADDWAQVYPEWGLAGNAAFIVGPRSLTAGLDLERRVFLHSYDAEADLDGTALETILTAPLVVAQWINAQYYFSSVEPDVFGAGTKTIHNAVGAIGVLSGHDGDLRLGLPWQSVGYGDDLVHEPMRLLAVVQAPLDRIAGIVERNPVLRRLIHGEWIALTARERPGEAWQRYGRDGWRPWTGTDPREQEHT</sequence>
<proteinExistence type="inferred from homology"/>
<dbReference type="Proteomes" id="UP001589608">
    <property type="component" value="Unassembled WGS sequence"/>
</dbReference>
<evidence type="ECO:0000313" key="7">
    <source>
        <dbReference type="EMBL" id="MFB9445905.1"/>
    </source>
</evidence>
<comment type="similarity">
    <text evidence="6">Belongs to the inorganic carbon transporter (TC 9.A.2) DabA family.</text>
</comment>
<reference evidence="7 8" key="1">
    <citation type="submission" date="2024-09" db="EMBL/GenBank/DDBJ databases">
        <authorList>
            <person name="Sun Q."/>
            <person name="Mori K."/>
        </authorList>
    </citation>
    <scope>NUCLEOTIDE SEQUENCE [LARGE SCALE GENOMIC DNA]</scope>
    <source>
        <strain evidence="7 8">JCM 3307</strain>
    </source>
</reference>
<feature type="binding site" evidence="6">
    <location>
        <position position="361"/>
    </location>
    <ligand>
        <name>Zn(2+)</name>
        <dbReference type="ChEBI" id="CHEBI:29105"/>
    </ligand>
</feature>
<dbReference type="EMBL" id="JBHMCA010000043">
    <property type="protein sequence ID" value="MFB9445905.1"/>
    <property type="molecule type" value="Genomic_DNA"/>
</dbReference>
<name>A0ABV5MAR3_9ACTN</name>
<comment type="cofactor">
    <cofactor evidence="6">
        <name>Zn(2+)</name>
        <dbReference type="ChEBI" id="CHEBI:29105"/>
    </cofactor>
</comment>
<comment type="caution">
    <text evidence="7">The sequence shown here is derived from an EMBL/GenBank/DDBJ whole genome shotgun (WGS) entry which is preliminary data.</text>
</comment>
<dbReference type="InterPro" id="IPR018752">
    <property type="entry name" value="DabA"/>
</dbReference>
<keyword evidence="5 6" id="KW-0472">Membrane</keyword>
<comment type="function">
    <text evidence="6">Part of an energy-coupled inorganic carbon pump.</text>
</comment>
<keyword evidence="3 6" id="KW-0479">Metal-binding</keyword>
<feature type="binding site" evidence="6">
    <location>
        <position position="533"/>
    </location>
    <ligand>
        <name>Zn(2+)</name>
        <dbReference type="ChEBI" id="CHEBI:29105"/>
    </ligand>
</feature>
<organism evidence="7 8">
    <name type="scientific">Dactylosporangium vinaceum</name>
    <dbReference type="NCBI Taxonomy" id="53362"/>
    <lineage>
        <taxon>Bacteria</taxon>
        <taxon>Bacillati</taxon>
        <taxon>Actinomycetota</taxon>
        <taxon>Actinomycetes</taxon>
        <taxon>Micromonosporales</taxon>
        <taxon>Micromonosporaceae</taxon>
        <taxon>Dactylosporangium</taxon>
    </lineage>
</organism>
<keyword evidence="1 6" id="KW-0813">Transport</keyword>
<comment type="subunit">
    <text evidence="6">Forms a complex with DabB.</text>
</comment>
<dbReference type="PANTHER" id="PTHR38344:SF1">
    <property type="entry name" value="INORGANIC CARBON TRANSPORTER SUBUNIT DABA-RELATED"/>
    <property type="match status" value="1"/>
</dbReference>